<sequence length="84" mass="9185">MLGATAGSILLLLSRDFLRLVLLAKLVAWYASRQWLEHFAYRIPLSPWYFAAAGGTALGVALVTVGFQSLRATRTNPAATLKSY</sequence>
<name>A0A6J4L8I4_9SPHI</name>
<dbReference type="AlphaFoldDB" id="A0A6J4L8I4"/>
<gene>
    <name evidence="2" type="ORF">AVDCRST_MAG56-7156</name>
</gene>
<dbReference type="EMBL" id="CADCTQ010000592">
    <property type="protein sequence ID" value="CAA9325593.1"/>
    <property type="molecule type" value="Genomic_DNA"/>
</dbReference>
<keyword evidence="1" id="KW-0472">Membrane</keyword>
<keyword evidence="1" id="KW-0812">Transmembrane</keyword>
<accession>A0A6J4L8I4</accession>
<keyword evidence="1" id="KW-1133">Transmembrane helix</keyword>
<evidence type="ECO:0008006" key="3">
    <source>
        <dbReference type="Google" id="ProtNLM"/>
    </source>
</evidence>
<evidence type="ECO:0000256" key="1">
    <source>
        <dbReference type="SAM" id="Phobius"/>
    </source>
</evidence>
<proteinExistence type="predicted"/>
<protein>
    <recommendedName>
        <fullName evidence="3">ABC3 transporter permease protein domain-containing protein</fullName>
    </recommendedName>
</protein>
<organism evidence="2">
    <name type="scientific">uncultured Cytophagales bacterium</name>
    <dbReference type="NCBI Taxonomy" id="158755"/>
    <lineage>
        <taxon>Bacteria</taxon>
        <taxon>Pseudomonadati</taxon>
        <taxon>Bacteroidota</taxon>
        <taxon>Sphingobacteriia</taxon>
        <taxon>Sphingobacteriales</taxon>
        <taxon>environmental samples</taxon>
    </lineage>
</organism>
<evidence type="ECO:0000313" key="2">
    <source>
        <dbReference type="EMBL" id="CAA9325593.1"/>
    </source>
</evidence>
<reference evidence="2" key="1">
    <citation type="submission" date="2020-02" db="EMBL/GenBank/DDBJ databases">
        <authorList>
            <person name="Meier V. D."/>
        </authorList>
    </citation>
    <scope>NUCLEOTIDE SEQUENCE</scope>
    <source>
        <strain evidence="2">AVDCRST_MAG56</strain>
    </source>
</reference>
<feature type="transmembrane region" description="Helical" evidence="1">
    <location>
        <begin position="48"/>
        <end position="67"/>
    </location>
</feature>